<dbReference type="AlphaFoldDB" id="A0A9W7CBI1"/>
<sequence>MSSGLLPPPGVGLMVSQRGGDDDFGDGDGRGDVVVTDSFLRTIRGETRGAGRARGAGRGGRVGRDEEVTLVDDENGEELDSAGSDFVVPRDGVEELRDGGWEEDGDDEVGSSRAISGGMGIASSAIGSALMAAGMIGEVDGLGQVYGMGGEEEEEDDAINEDMARLGMSSTGGAGRKGRETTTRRKARKKGAGTVGVGEKGGKEKQDTTESTLRLRVDGQRHAIRALEKVIADLKKQLSRKKGGKGGSGSGGANVVSPERRKGGGTSSLRRSLNAFPPPPPPPTINHYQHEIGRTLRNDLSTTLKQNKTLQVEVKKLKEQLKESKEKEERGREITLELKRYSNKLRNELEELREELINKGDELDIAKKERKRVSMKVGKKKAKQLVEEKERREKEAEVRGENITQEEINKIKRDITSLKQERKNDREVIEGLNREANGLRHRLAIISKKR</sequence>
<evidence type="ECO:0000313" key="3">
    <source>
        <dbReference type="Proteomes" id="UP001165085"/>
    </source>
</evidence>
<accession>A0A9W7CBI1</accession>
<feature type="compositionally biased region" description="Pro residues" evidence="1">
    <location>
        <begin position="1"/>
        <end position="10"/>
    </location>
</feature>
<protein>
    <submittedName>
        <fullName evidence="2">Uncharacterized protein</fullName>
    </submittedName>
</protein>
<feature type="compositionally biased region" description="Basic and acidic residues" evidence="1">
    <location>
        <begin position="384"/>
        <end position="400"/>
    </location>
</feature>
<feature type="region of interest" description="Disordered" evidence="1">
    <location>
        <begin position="166"/>
        <end position="217"/>
    </location>
</feature>
<dbReference type="Proteomes" id="UP001165085">
    <property type="component" value="Unassembled WGS sequence"/>
</dbReference>
<dbReference type="OrthoDB" id="10540359at2759"/>
<feature type="region of interest" description="Disordered" evidence="1">
    <location>
        <begin position="237"/>
        <end position="309"/>
    </location>
</feature>
<feature type="region of interest" description="Disordered" evidence="1">
    <location>
        <begin position="96"/>
        <end position="115"/>
    </location>
</feature>
<feature type="compositionally biased region" description="Polar residues" evidence="1">
    <location>
        <begin position="298"/>
        <end position="309"/>
    </location>
</feature>
<proteinExistence type="predicted"/>
<evidence type="ECO:0000256" key="1">
    <source>
        <dbReference type="SAM" id="MobiDB-lite"/>
    </source>
</evidence>
<name>A0A9W7CBI1_9STRA</name>
<dbReference type="EMBL" id="BRXY01000582">
    <property type="protein sequence ID" value="GMI01576.1"/>
    <property type="molecule type" value="Genomic_DNA"/>
</dbReference>
<feature type="region of interest" description="Disordered" evidence="1">
    <location>
        <begin position="375"/>
        <end position="400"/>
    </location>
</feature>
<evidence type="ECO:0000313" key="2">
    <source>
        <dbReference type="EMBL" id="GMI01576.1"/>
    </source>
</evidence>
<comment type="caution">
    <text evidence="2">The sequence shown here is derived from an EMBL/GenBank/DDBJ whole genome shotgun (WGS) entry which is preliminary data.</text>
</comment>
<feature type="region of interest" description="Disordered" evidence="1">
    <location>
        <begin position="1"/>
        <end position="31"/>
    </location>
</feature>
<organism evidence="2 3">
    <name type="scientific">Triparma strigata</name>
    <dbReference type="NCBI Taxonomy" id="1606541"/>
    <lineage>
        <taxon>Eukaryota</taxon>
        <taxon>Sar</taxon>
        <taxon>Stramenopiles</taxon>
        <taxon>Ochrophyta</taxon>
        <taxon>Bolidophyceae</taxon>
        <taxon>Parmales</taxon>
        <taxon>Triparmaceae</taxon>
        <taxon>Triparma</taxon>
    </lineage>
</organism>
<feature type="compositionally biased region" description="Basic and acidic residues" evidence="1">
    <location>
        <begin position="288"/>
        <end position="297"/>
    </location>
</feature>
<feature type="compositionally biased region" description="Basic and acidic residues" evidence="1">
    <location>
        <begin position="200"/>
        <end position="217"/>
    </location>
</feature>
<keyword evidence="3" id="KW-1185">Reference proteome</keyword>
<reference evidence="3" key="1">
    <citation type="journal article" date="2023" name="Commun. Biol.">
        <title>Genome analysis of Parmales, the sister group of diatoms, reveals the evolutionary specialization of diatoms from phago-mixotrophs to photoautotrophs.</title>
        <authorList>
            <person name="Ban H."/>
            <person name="Sato S."/>
            <person name="Yoshikawa S."/>
            <person name="Yamada K."/>
            <person name="Nakamura Y."/>
            <person name="Ichinomiya M."/>
            <person name="Sato N."/>
            <person name="Blanc-Mathieu R."/>
            <person name="Endo H."/>
            <person name="Kuwata A."/>
            <person name="Ogata H."/>
        </authorList>
    </citation>
    <scope>NUCLEOTIDE SEQUENCE [LARGE SCALE GENOMIC DNA]</scope>
    <source>
        <strain evidence="3">NIES 3701</strain>
    </source>
</reference>
<gene>
    <name evidence="2" type="ORF">TrST_g8725</name>
</gene>